<dbReference type="InterPro" id="IPR050091">
    <property type="entry name" value="PKS_NRPS_Biosynth_Enz"/>
</dbReference>
<dbReference type="GO" id="GO:0004312">
    <property type="term" value="F:fatty acid synthase activity"/>
    <property type="evidence" value="ECO:0007669"/>
    <property type="project" value="TreeGrafter"/>
</dbReference>
<accession>A0A5D0UIX4</accession>
<dbReference type="FunFam" id="1.10.1200.10:FF:000007">
    <property type="entry name" value="Probable polyketide synthase pks17"/>
    <property type="match status" value="1"/>
</dbReference>
<dbReference type="Pfam" id="PF00550">
    <property type="entry name" value="PP-binding"/>
    <property type="match status" value="1"/>
</dbReference>
<dbReference type="SMART" id="SM01294">
    <property type="entry name" value="PKS_PP_betabranch"/>
    <property type="match status" value="1"/>
</dbReference>
<dbReference type="InterPro" id="IPR020806">
    <property type="entry name" value="PKS_PP-bd"/>
</dbReference>
<reference evidence="5 6" key="1">
    <citation type="submission" date="2019-08" db="EMBL/GenBank/DDBJ databases">
        <title>Actinomadura sp. nov. CYP1-5 isolated from mountain soil.</title>
        <authorList>
            <person name="Songsumanus A."/>
            <person name="Kuncharoen N."/>
            <person name="Kudo T."/>
            <person name="Yuki M."/>
            <person name="Igarashi Y."/>
            <person name="Tanasupawat S."/>
        </authorList>
    </citation>
    <scope>NUCLEOTIDE SEQUENCE [LARGE SCALE GENOMIC DNA]</scope>
    <source>
        <strain evidence="5 6">GKU157</strain>
    </source>
</reference>
<dbReference type="Proteomes" id="UP000322634">
    <property type="component" value="Unassembled WGS sequence"/>
</dbReference>
<keyword evidence="6" id="KW-1185">Reference proteome</keyword>
<organism evidence="5 6">
    <name type="scientific">Actinomadura syzygii</name>
    <dbReference type="NCBI Taxonomy" id="1427538"/>
    <lineage>
        <taxon>Bacteria</taxon>
        <taxon>Bacillati</taxon>
        <taxon>Actinomycetota</taxon>
        <taxon>Actinomycetes</taxon>
        <taxon>Streptosporangiales</taxon>
        <taxon>Thermomonosporaceae</taxon>
        <taxon>Actinomadura</taxon>
    </lineage>
</organism>
<evidence type="ECO:0000313" key="5">
    <source>
        <dbReference type="EMBL" id="TYC17760.1"/>
    </source>
</evidence>
<feature type="domain" description="Carrier" evidence="4">
    <location>
        <begin position="8"/>
        <end position="83"/>
    </location>
</feature>
<dbReference type="PANTHER" id="PTHR43775">
    <property type="entry name" value="FATTY ACID SYNTHASE"/>
    <property type="match status" value="1"/>
</dbReference>
<dbReference type="PANTHER" id="PTHR43775:SF51">
    <property type="entry name" value="INACTIVE PHENOLPHTHIOCEROL SYNTHESIS POLYKETIDE SYNTHASE TYPE I PKS1-RELATED"/>
    <property type="match status" value="1"/>
</dbReference>
<comment type="caution">
    <text evidence="5">The sequence shown here is derived from an EMBL/GenBank/DDBJ whole genome shotgun (WGS) entry which is preliminary data.</text>
</comment>
<keyword evidence="1" id="KW-0596">Phosphopantetheine</keyword>
<dbReference type="GO" id="GO:0031177">
    <property type="term" value="F:phosphopantetheine binding"/>
    <property type="evidence" value="ECO:0007669"/>
    <property type="project" value="InterPro"/>
</dbReference>
<gene>
    <name evidence="5" type="ORF">FXF65_05730</name>
</gene>
<dbReference type="PROSITE" id="PS50075">
    <property type="entry name" value="CARRIER"/>
    <property type="match status" value="1"/>
</dbReference>
<dbReference type="InterPro" id="IPR006162">
    <property type="entry name" value="Ppantetheine_attach_site"/>
</dbReference>
<dbReference type="PROSITE" id="PS00012">
    <property type="entry name" value="PHOSPHOPANTETHEINE"/>
    <property type="match status" value="1"/>
</dbReference>
<evidence type="ECO:0000256" key="2">
    <source>
        <dbReference type="ARBA" id="ARBA00022553"/>
    </source>
</evidence>
<dbReference type="InterPro" id="IPR036736">
    <property type="entry name" value="ACP-like_sf"/>
</dbReference>
<keyword evidence="3" id="KW-0808">Transferase</keyword>
<dbReference type="SMART" id="SM00823">
    <property type="entry name" value="PKS_PP"/>
    <property type="match status" value="1"/>
</dbReference>
<dbReference type="OrthoDB" id="9778690at2"/>
<name>A0A5D0UIX4_9ACTN</name>
<dbReference type="GO" id="GO:0006633">
    <property type="term" value="P:fatty acid biosynthetic process"/>
    <property type="evidence" value="ECO:0007669"/>
    <property type="project" value="TreeGrafter"/>
</dbReference>
<dbReference type="Gene3D" id="1.10.1200.10">
    <property type="entry name" value="ACP-like"/>
    <property type="match status" value="1"/>
</dbReference>
<keyword evidence="2" id="KW-0597">Phosphoprotein</keyword>
<evidence type="ECO:0000259" key="4">
    <source>
        <dbReference type="PROSITE" id="PS50075"/>
    </source>
</evidence>
<dbReference type="SUPFAM" id="SSF47336">
    <property type="entry name" value="ACP-like"/>
    <property type="match status" value="1"/>
</dbReference>
<evidence type="ECO:0000256" key="3">
    <source>
        <dbReference type="ARBA" id="ARBA00022679"/>
    </source>
</evidence>
<evidence type="ECO:0000313" key="6">
    <source>
        <dbReference type="Proteomes" id="UP000322634"/>
    </source>
</evidence>
<evidence type="ECO:0000256" key="1">
    <source>
        <dbReference type="ARBA" id="ARBA00022450"/>
    </source>
</evidence>
<proteinExistence type="predicted"/>
<dbReference type="AlphaFoldDB" id="A0A5D0UIX4"/>
<protein>
    <recommendedName>
        <fullName evidence="4">Carrier domain-containing protein</fullName>
    </recommendedName>
</protein>
<sequence length="174" mass="18231">MSGTERRAVLLDLVRSQAAAVLGHGGHAAVDADRGFMDLGFDSLTAVELRNRLKRAVGLRLPTTLLFDYPTPDTLADYLRDRLGTSGDARPSVLAELDRLEGSLATLSPDLRDELAGRLTGLLTRLTGAAEPASELAGRLSTASDDEMFSLIDETLNVPGNGGGTGANGEQGAL</sequence>
<dbReference type="InterPro" id="IPR009081">
    <property type="entry name" value="PP-bd_ACP"/>
</dbReference>
<dbReference type="EMBL" id="VSFF01000002">
    <property type="protein sequence ID" value="TYC17760.1"/>
    <property type="molecule type" value="Genomic_DNA"/>
</dbReference>